<evidence type="ECO:0000313" key="8">
    <source>
        <dbReference type="Proteomes" id="UP000559256"/>
    </source>
</evidence>
<evidence type="ECO:0000313" key="7">
    <source>
        <dbReference type="EMBL" id="KAF5368552.1"/>
    </source>
</evidence>
<feature type="active site" evidence="4">
    <location>
        <position position="176"/>
    </location>
</feature>
<protein>
    <recommendedName>
        <fullName evidence="2">ribonuclease T2</fullName>
        <ecNumber evidence="2">4.6.1.19</ecNumber>
    </recommendedName>
</protein>
<organism evidence="7 8">
    <name type="scientific">Tetrapyrgos nigripes</name>
    <dbReference type="NCBI Taxonomy" id="182062"/>
    <lineage>
        <taxon>Eukaryota</taxon>
        <taxon>Fungi</taxon>
        <taxon>Dikarya</taxon>
        <taxon>Basidiomycota</taxon>
        <taxon>Agaricomycotina</taxon>
        <taxon>Agaricomycetes</taxon>
        <taxon>Agaricomycetidae</taxon>
        <taxon>Agaricales</taxon>
        <taxon>Marasmiineae</taxon>
        <taxon>Marasmiaceae</taxon>
        <taxon>Tetrapyrgos</taxon>
    </lineage>
</organism>
<reference evidence="7 8" key="1">
    <citation type="journal article" date="2020" name="ISME J.">
        <title>Uncovering the hidden diversity of litter-decomposition mechanisms in mushroom-forming fungi.</title>
        <authorList>
            <person name="Floudas D."/>
            <person name="Bentzer J."/>
            <person name="Ahren D."/>
            <person name="Johansson T."/>
            <person name="Persson P."/>
            <person name="Tunlid A."/>
        </authorList>
    </citation>
    <scope>NUCLEOTIDE SEQUENCE [LARGE SCALE GENOMIC DNA]</scope>
    <source>
        <strain evidence="7 8">CBS 291.85</strain>
    </source>
</reference>
<name>A0A8H5GPF0_9AGAR</name>
<dbReference type="GO" id="GO:0006401">
    <property type="term" value="P:RNA catabolic process"/>
    <property type="evidence" value="ECO:0007669"/>
    <property type="project" value="TreeGrafter"/>
</dbReference>
<comment type="similarity">
    <text evidence="1 5">Belongs to the RNase T2 family.</text>
</comment>
<dbReference type="PANTHER" id="PTHR11240">
    <property type="entry name" value="RIBONUCLEASE T2"/>
    <property type="match status" value="1"/>
</dbReference>
<dbReference type="InterPro" id="IPR036430">
    <property type="entry name" value="RNase_T2-like_sf"/>
</dbReference>
<dbReference type="SUPFAM" id="SSF55895">
    <property type="entry name" value="Ribonuclease Rh-like"/>
    <property type="match status" value="1"/>
</dbReference>
<dbReference type="InterPro" id="IPR001568">
    <property type="entry name" value="RNase_T2-like"/>
</dbReference>
<dbReference type="PANTHER" id="PTHR11240:SF17">
    <property type="entry name" value="RIBONUCLEASE T2"/>
    <property type="match status" value="1"/>
</dbReference>
<keyword evidence="3" id="KW-1015">Disulfide bond</keyword>
<dbReference type="GO" id="GO:0005576">
    <property type="term" value="C:extracellular region"/>
    <property type="evidence" value="ECO:0007669"/>
    <property type="project" value="TreeGrafter"/>
</dbReference>
<dbReference type="InterPro" id="IPR033697">
    <property type="entry name" value="Ribonuclease_T2_eukaryotic"/>
</dbReference>
<dbReference type="Proteomes" id="UP000559256">
    <property type="component" value="Unassembled WGS sequence"/>
</dbReference>
<dbReference type="InterPro" id="IPR018188">
    <property type="entry name" value="RNase_T2_His_AS_1"/>
</dbReference>
<dbReference type="Pfam" id="PF00445">
    <property type="entry name" value="Ribonuclease_T2"/>
    <property type="match status" value="1"/>
</dbReference>
<dbReference type="EC" id="4.6.1.19" evidence="2"/>
<dbReference type="OrthoDB" id="435754at2759"/>
<feature type="active site" evidence="4">
    <location>
        <position position="172"/>
    </location>
</feature>
<feature type="active site" evidence="4">
    <location>
        <position position="94"/>
    </location>
</feature>
<dbReference type="Gene3D" id="3.90.730.10">
    <property type="entry name" value="Ribonuclease T2-like"/>
    <property type="match status" value="1"/>
</dbReference>
<evidence type="ECO:0000256" key="3">
    <source>
        <dbReference type="ARBA" id="ARBA00023157"/>
    </source>
</evidence>
<dbReference type="EMBL" id="JAACJM010000015">
    <property type="protein sequence ID" value="KAF5368552.1"/>
    <property type="molecule type" value="Genomic_DNA"/>
</dbReference>
<feature type="signal peptide" evidence="6">
    <location>
        <begin position="1"/>
        <end position="17"/>
    </location>
</feature>
<keyword evidence="8" id="KW-1185">Reference proteome</keyword>
<dbReference type="GO" id="GO:0003723">
    <property type="term" value="F:RNA binding"/>
    <property type="evidence" value="ECO:0007669"/>
    <property type="project" value="InterPro"/>
</dbReference>
<evidence type="ECO:0000256" key="1">
    <source>
        <dbReference type="ARBA" id="ARBA00007469"/>
    </source>
</evidence>
<keyword evidence="6" id="KW-0732">Signal</keyword>
<proteinExistence type="inferred from homology"/>
<sequence>MLAVSVSLFLAALPSLAVPDLALRKQTSVVESFPNITSCVSQPSFFSCENTTVIENTCCSPTPGGLVLQTQFWSTYTGLEKKGQLLPKGSWTIHGLWPDNCDGSFESYCDLSRQYDPVPSPATLEDGTVVPPYDGPGVDTFVKAFGRDDLVEFMDKYWINQGAPNVDFWAHEFSKHATCTSTFDVACYGPSYKEHEDVVNFFDAVIRAFKHYPTFDLLAAAGIVPSNTTSYSLEQIQQVLVSQTGALPFLGCTNHTILSEIWYFSHVYGTEQYGTYKPINTTTTSTCFSNESIWYYERTPSSEREVRKTWLY</sequence>
<dbReference type="GO" id="GO:0033897">
    <property type="term" value="F:ribonuclease T2 activity"/>
    <property type="evidence" value="ECO:0007669"/>
    <property type="project" value="UniProtKB-EC"/>
</dbReference>
<evidence type="ECO:0000256" key="4">
    <source>
        <dbReference type="PIRSR" id="PIRSR633697-1"/>
    </source>
</evidence>
<dbReference type="PROSITE" id="PS00530">
    <property type="entry name" value="RNASE_T2_1"/>
    <property type="match status" value="1"/>
</dbReference>
<dbReference type="PROSITE" id="PS00531">
    <property type="entry name" value="RNASE_T2_2"/>
    <property type="match status" value="1"/>
</dbReference>
<evidence type="ECO:0000256" key="6">
    <source>
        <dbReference type="SAM" id="SignalP"/>
    </source>
</evidence>
<dbReference type="InterPro" id="IPR033130">
    <property type="entry name" value="RNase_T2_His_AS_2"/>
</dbReference>
<dbReference type="CDD" id="cd01061">
    <property type="entry name" value="RNase_T2_euk"/>
    <property type="match status" value="1"/>
</dbReference>
<gene>
    <name evidence="7" type="ORF">D9758_002306</name>
</gene>
<dbReference type="AlphaFoldDB" id="A0A8H5GPF0"/>
<evidence type="ECO:0000256" key="2">
    <source>
        <dbReference type="ARBA" id="ARBA00012571"/>
    </source>
</evidence>
<comment type="caution">
    <text evidence="7">The sequence shown here is derived from an EMBL/GenBank/DDBJ whole genome shotgun (WGS) entry which is preliminary data.</text>
</comment>
<accession>A0A8H5GPF0</accession>
<evidence type="ECO:0000256" key="5">
    <source>
        <dbReference type="RuleBase" id="RU004328"/>
    </source>
</evidence>
<feature type="chain" id="PRO_5034485157" description="ribonuclease T2" evidence="6">
    <location>
        <begin position="18"/>
        <end position="312"/>
    </location>
</feature>